<evidence type="ECO:0000313" key="3">
    <source>
        <dbReference type="Proteomes" id="UP001163046"/>
    </source>
</evidence>
<organism evidence="2 3">
    <name type="scientific">Desmophyllum pertusum</name>
    <dbReference type="NCBI Taxonomy" id="174260"/>
    <lineage>
        <taxon>Eukaryota</taxon>
        <taxon>Metazoa</taxon>
        <taxon>Cnidaria</taxon>
        <taxon>Anthozoa</taxon>
        <taxon>Hexacorallia</taxon>
        <taxon>Scleractinia</taxon>
        <taxon>Caryophylliina</taxon>
        <taxon>Caryophylliidae</taxon>
        <taxon>Desmophyllum</taxon>
    </lineage>
</organism>
<reference evidence="2" key="1">
    <citation type="submission" date="2023-01" db="EMBL/GenBank/DDBJ databases">
        <title>Genome assembly of the deep-sea coral Lophelia pertusa.</title>
        <authorList>
            <person name="Herrera S."/>
            <person name="Cordes E."/>
        </authorList>
    </citation>
    <scope>NUCLEOTIDE SEQUENCE</scope>
    <source>
        <strain evidence="2">USNM1676648</strain>
        <tissue evidence="2">Polyp</tissue>
    </source>
</reference>
<dbReference type="OrthoDB" id="5967738at2759"/>
<gene>
    <name evidence="2" type="ORF">OS493_005189</name>
</gene>
<comment type="caution">
    <text evidence="2">The sequence shown here is derived from an EMBL/GenBank/DDBJ whole genome shotgun (WGS) entry which is preliminary data.</text>
</comment>
<evidence type="ECO:0000256" key="1">
    <source>
        <dbReference type="SAM" id="MobiDB-lite"/>
    </source>
</evidence>
<sequence length="125" mass="14679">MNEWKESHRADAEKVYARKSSNADVEILSQSMEASQTSFEPTKQQNVPPQVKGSRIRRHSSYEPNLDDIFEDEEDDGSGHERNLAEIHRERARNSGILKRDREGRTWRKRNFVNNNYSRPRSYTA</sequence>
<protein>
    <submittedName>
        <fullName evidence="2">Uncharacterized protein</fullName>
    </submittedName>
</protein>
<accession>A0A9W9Z4A6</accession>
<feature type="compositionally biased region" description="Polar residues" evidence="1">
    <location>
        <begin position="19"/>
        <end position="48"/>
    </location>
</feature>
<evidence type="ECO:0000313" key="2">
    <source>
        <dbReference type="EMBL" id="KAJ7374837.1"/>
    </source>
</evidence>
<dbReference type="Proteomes" id="UP001163046">
    <property type="component" value="Unassembled WGS sequence"/>
</dbReference>
<feature type="compositionally biased region" description="Basic and acidic residues" evidence="1">
    <location>
        <begin position="77"/>
        <end position="88"/>
    </location>
</feature>
<feature type="region of interest" description="Disordered" evidence="1">
    <location>
        <begin position="1"/>
        <end position="88"/>
    </location>
</feature>
<keyword evidence="3" id="KW-1185">Reference proteome</keyword>
<dbReference type="AlphaFoldDB" id="A0A9W9Z4A6"/>
<feature type="compositionally biased region" description="Basic and acidic residues" evidence="1">
    <location>
        <begin position="1"/>
        <end position="16"/>
    </location>
</feature>
<proteinExistence type="predicted"/>
<feature type="compositionally biased region" description="Acidic residues" evidence="1">
    <location>
        <begin position="65"/>
        <end position="76"/>
    </location>
</feature>
<name>A0A9W9Z4A6_9CNID</name>
<dbReference type="EMBL" id="MU826827">
    <property type="protein sequence ID" value="KAJ7374837.1"/>
    <property type="molecule type" value="Genomic_DNA"/>
</dbReference>